<dbReference type="AlphaFoldDB" id="A0A8E0NAT7"/>
<keyword evidence="2" id="KW-0812">Transmembrane</keyword>
<organism evidence="3 4">
    <name type="scientific">Brevundimonas abyssalis TAR-001</name>
    <dbReference type="NCBI Taxonomy" id="1391729"/>
    <lineage>
        <taxon>Bacteria</taxon>
        <taxon>Pseudomonadati</taxon>
        <taxon>Pseudomonadota</taxon>
        <taxon>Alphaproteobacteria</taxon>
        <taxon>Caulobacterales</taxon>
        <taxon>Caulobacteraceae</taxon>
        <taxon>Brevundimonas</taxon>
    </lineage>
</organism>
<keyword evidence="2" id="KW-0472">Membrane</keyword>
<dbReference type="Proteomes" id="UP000016569">
    <property type="component" value="Unassembled WGS sequence"/>
</dbReference>
<protein>
    <submittedName>
        <fullName evidence="3">Uncharacterized protein</fullName>
    </submittedName>
</protein>
<feature type="region of interest" description="Disordered" evidence="1">
    <location>
        <begin position="1"/>
        <end position="26"/>
    </location>
</feature>
<accession>A0A8E0NAT7</accession>
<evidence type="ECO:0000313" key="4">
    <source>
        <dbReference type="Proteomes" id="UP000016569"/>
    </source>
</evidence>
<reference evidence="4" key="1">
    <citation type="journal article" date="2013" name="Genome Announc.">
        <title>Draft Genome Sequence of the Dimorphic Prosthecate Bacterium Brevundimonas abyssalis TAR-001T.</title>
        <authorList>
            <person name="Tsubouchi T."/>
            <person name="Nishi S."/>
            <person name="Usui K."/>
            <person name="Shimane Y."/>
            <person name="Takaki Y."/>
            <person name="Maruyama T."/>
            <person name="Hatada Y."/>
        </authorList>
    </citation>
    <scope>NUCLEOTIDE SEQUENCE [LARGE SCALE GENOMIC DNA]</scope>
    <source>
        <strain evidence="4">TAR-001</strain>
    </source>
</reference>
<evidence type="ECO:0000256" key="1">
    <source>
        <dbReference type="SAM" id="MobiDB-lite"/>
    </source>
</evidence>
<proteinExistence type="predicted"/>
<dbReference type="RefSeq" id="WP_021696161.1">
    <property type="nucleotide sequence ID" value="NZ_BATC01000003.1"/>
</dbReference>
<keyword evidence="2" id="KW-1133">Transmembrane helix</keyword>
<sequence>MTQQPPNDPGNSDDHGPVVSPQRARQGRGGIRILLVMIVSLVLIVLIYMLLWGGTQEELGELETVPEEAAAARTFEGDSSSPPLPADGEPTPATPE</sequence>
<evidence type="ECO:0000313" key="3">
    <source>
        <dbReference type="EMBL" id="GAD58065.1"/>
    </source>
</evidence>
<evidence type="ECO:0000256" key="2">
    <source>
        <dbReference type="SAM" id="Phobius"/>
    </source>
</evidence>
<comment type="caution">
    <text evidence="3">The sequence shown here is derived from an EMBL/GenBank/DDBJ whole genome shotgun (WGS) entry which is preliminary data.</text>
</comment>
<keyword evidence="4" id="KW-1185">Reference proteome</keyword>
<name>A0A8E0NAT7_9CAUL</name>
<dbReference type="EMBL" id="BATC01000003">
    <property type="protein sequence ID" value="GAD58065.1"/>
    <property type="molecule type" value="Genomic_DNA"/>
</dbReference>
<gene>
    <name evidence="3" type="ORF">MBEBAB_0315</name>
</gene>
<feature type="region of interest" description="Disordered" evidence="1">
    <location>
        <begin position="71"/>
        <end position="96"/>
    </location>
</feature>
<feature type="transmembrane region" description="Helical" evidence="2">
    <location>
        <begin position="33"/>
        <end position="52"/>
    </location>
</feature>